<keyword evidence="1" id="KW-0560">Oxidoreductase</keyword>
<dbReference type="Gene3D" id="3.40.30.120">
    <property type="match status" value="1"/>
</dbReference>
<dbReference type="GO" id="GO:0008688">
    <property type="term" value="F:3-(3-hydroxyphenyl)propionate hydroxylase activity"/>
    <property type="evidence" value="ECO:0007669"/>
    <property type="project" value="TreeGrafter"/>
</dbReference>
<dbReference type="NCBIfam" id="NF004829">
    <property type="entry name" value="PRK06183.1-3"/>
    <property type="match status" value="1"/>
</dbReference>
<organism evidence="3 4">
    <name type="scientific">Streptomyces caniscabiei</name>
    <dbReference type="NCBI Taxonomy" id="2746961"/>
    <lineage>
        <taxon>Bacteria</taxon>
        <taxon>Bacillati</taxon>
        <taxon>Actinomycetota</taxon>
        <taxon>Actinomycetes</taxon>
        <taxon>Kitasatosporales</taxon>
        <taxon>Streptomycetaceae</taxon>
        <taxon>Streptomyces</taxon>
    </lineage>
</organism>
<dbReference type="PANTHER" id="PTHR43476:SF3">
    <property type="entry name" value="FAD-BINDING MONOOXYGENASE"/>
    <property type="match status" value="1"/>
</dbReference>
<name>A0A927QGE9_9ACTN</name>
<evidence type="ECO:0000313" key="3">
    <source>
        <dbReference type="EMBL" id="MBD9725396.1"/>
    </source>
</evidence>
<dbReference type="GeneID" id="79936177"/>
<dbReference type="InterPro" id="IPR002938">
    <property type="entry name" value="FAD-bd"/>
</dbReference>
<dbReference type="PANTHER" id="PTHR43476">
    <property type="entry name" value="3-(3-HYDROXY-PHENYL)PROPIONATE/3-HYDROXYCINNAMIC ACID HYDROXYLASE"/>
    <property type="match status" value="1"/>
</dbReference>
<dbReference type="PRINTS" id="PR00420">
    <property type="entry name" value="RNGMNOXGNASE"/>
</dbReference>
<dbReference type="Pfam" id="PF01494">
    <property type="entry name" value="FAD_binding_3"/>
    <property type="match status" value="1"/>
</dbReference>
<dbReference type="GO" id="GO:0071949">
    <property type="term" value="F:FAD binding"/>
    <property type="evidence" value="ECO:0007669"/>
    <property type="project" value="InterPro"/>
</dbReference>
<dbReference type="AlphaFoldDB" id="A0A927QGE9"/>
<reference evidence="3" key="1">
    <citation type="submission" date="2020-09" db="EMBL/GenBank/DDBJ databases">
        <title>Streptomyces canutascabiei sp. nov., which causes potato common scab and is distributed across the world.</title>
        <authorList>
            <person name="Nguyen H.P."/>
            <person name="Weisberg A.J."/>
            <person name="Chang J.H."/>
            <person name="Clarke C.R."/>
        </authorList>
    </citation>
    <scope>NUCLEOTIDE SEQUENCE</scope>
    <source>
        <strain evidence="3">ID-01-6.2a</strain>
    </source>
</reference>
<feature type="domain" description="FAD-binding" evidence="2">
    <location>
        <begin position="18"/>
        <end position="358"/>
    </location>
</feature>
<evidence type="ECO:0000259" key="2">
    <source>
        <dbReference type="Pfam" id="PF01494"/>
    </source>
</evidence>
<dbReference type="SUPFAM" id="SSF51905">
    <property type="entry name" value="FAD/NAD(P)-binding domain"/>
    <property type="match status" value="1"/>
</dbReference>
<dbReference type="GO" id="GO:0019622">
    <property type="term" value="P:3-(3-hydroxy)phenylpropionate catabolic process"/>
    <property type="evidence" value="ECO:0007669"/>
    <property type="project" value="TreeGrafter"/>
</dbReference>
<dbReference type="Proteomes" id="UP000661025">
    <property type="component" value="Unassembled WGS sequence"/>
</dbReference>
<gene>
    <name evidence="3" type="ORF">IHE70_19660</name>
</gene>
<dbReference type="InterPro" id="IPR036188">
    <property type="entry name" value="FAD/NAD-bd_sf"/>
</dbReference>
<comment type="caution">
    <text evidence="3">The sequence shown here is derived from an EMBL/GenBank/DDBJ whole genome shotgun (WGS) entry which is preliminary data.</text>
</comment>
<proteinExistence type="predicted"/>
<dbReference type="Gene3D" id="3.30.70.2450">
    <property type="match status" value="1"/>
</dbReference>
<evidence type="ECO:0000256" key="1">
    <source>
        <dbReference type="ARBA" id="ARBA00023002"/>
    </source>
</evidence>
<dbReference type="Gene3D" id="3.50.50.60">
    <property type="entry name" value="FAD/NAD(P)-binding domain"/>
    <property type="match status" value="1"/>
</dbReference>
<evidence type="ECO:0000313" key="4">
    <source>
        <dbReference type="Proteomes" id="UP000661025"/>
    </source>
</evidence>
<protein>
    <submittedName>
        <fullName evidence="3">Bifunctional 3-(3-hydroxy-phenyl)propionate/3-hydroxycinnamic acid hydroxylase</fullName>
    </submittedName>
</protein>
<dbReference type="EMBL" id="JACYXT010000007">
    <property type="protein sequence ID" value="MBD9725396.1"/>
    <property type="molecule type" value="Genomic_DNA"/>
</dbReference>
<sequence>MQTQHTPGRVRRAPDAFDADVVVVGLGPVGATAALLAQDLGLRVVAFDRETRIEPRPRAIGLDQEAMRVFAGLGLADAMAPYVMPYRPSEYHDADGRVIRRIGTAPAPHPLGWAPNYVFLQPRLESDLRERLRRSDGVDVHLGTEVTAARLDDDGVTVDATGPGGRRHTVRARYALACDGGGSSLRTARGLRLRDLEFDEPWLVVDVLLRPGSGEDLPRTNVQYCETARPSTFVVGPGRLRRWEFMINPGEDPEEVSREDFVRGLLTRWLDPEEYELWRAASYRFHALVLERWRAGRLFFLGDAAHMTPPFLAQGMCQGIRDASNLVWKLALHRRGVAGESLLDTYQHEREPHVRQVTLTAKELGGIICERDAAAAARRDAALMAELTARPEGIVRQSLIPGLTAGFLAPDAPGDFPARGDILPQPRVTDRRGGRGLLDEFTGSGFRLLVRHDVDATAVESALRAHRAAGGFPLRGVRLTGEGAPTEPDEFREEEHVLHDWMRRRSCVAVLARPDHYVFGGARSTEDITPLLHHAARQLRLTAHHPSTPEPAR</sequence>
<dbReference type="InterPro" id="IPR050631">
    <property type="entry name" value="PheA/TfdB_FAD_monoxygenase"/>
</dbReference>
<accession>A0A927QGE9</accession>
<dbReference type="RefSeq" id="WP_192362111.1">
    <property type="nucleotide sequence ID" value="NZ_CP119182.1"/>
</dbReference>